<evidence type="ECO:0000313" key="1">
    <source>
        <dbReference type="EnsemblMetazoa" id="RPRC008716-PA"/>
    </source>
</evidence>
<dbReference type="EnsemblMetazoa" id="RPRC008716-RA">
    <property type="protein sequence ID" value="RPRC008716-PA"/>
    <property type="gene ID" value="RPRC008716"/>
</dbReference>
<proteinExistence type="predicted"/>
<reference evidence="1" key="1">
    <citation type="submission" date="2015-05" db="UniProtKB">
        <authorList>
            <consortium name="EnsemblMetazoa"/>
        </authorList>
    </citation>
    <scope>IDENTIFICATION</scope>
</reference>
<dbReference type="EMBL" id="ACPB03014160">
    <property type="status" value="NOT_ANNOTATED_CDS"/>
    <property type="molecule type" value="Genomic_DNA"/>
</dbReference>
<dbReference type="HOGENOM" id="CLU_3016745_0_0_1"/>
<keyword evidence="2" id="KW-1185">Reference proteome</keyword>
<dbReference type="InterPro" id="IPR013783">
    <property type="entry name" value="Ig-like_fold"/>
</dbReference>
<dbReference type="InParanoid" id="T1HXE6"/>
<dbReference type="Proteomes" id="UP000015103">
    <property type="component" value="Unassembled WGS sequence"/>
</dbReference>
<organism evidence="1 2">
    <name type="scientific">Rhodnius prolixus</name>
    <name type="common">Triatomid bug</name>
    <dbReference type="NCBI Taxonomy" id="13249"/>
    <lineage>
        <taxon>Eukaryota</taxon>
        <taxon>Metazoa</taxon>
        <taxon>Ecdysozoa</taxon>
        <taxon>Arthropoda</taxon>
        <taxon>Hexapoda</taxon>
        <taxon>Insecta</taxon>
        <taxon>Pterygota</taxon>
        <taxon>Neoptera</taxon>
        <taxon>Paraneoptera</taxon>
        <taxon>Hemiptera</taxon>
        <taxon>Heteroptera</taxon>
        <taxon>Panheteroptera</taxon>
        <taxon>Cimicomorpha</taxon>
        <taxon>Reduviidae</taxon>
        <taxon>Triatominae</taxon>
        <taxon>Rhodnius</taxon>
    </lineage>
</organism>
<name>T1HXE6_RHOPR</name>
<dbReference type="InterPro" id="IPR036179">
    <property type="entry name" value="Ig-like_dom_sf"/>
</dbReference>
<evidence type="ECO:0000313" key="2">
    <source>
        <dbReference type="Proteomes" id="UP000015103"/>
    </source>
</evidence>
<accession>T1HXE6</accession>
<dbReference type="AlphaFoldDB" id="T1HXE6"/>
<dbReference type="SUPFAM" id="SSF48726">
    <property type="entry name" value="Immunoglobulin"/>
    <property type="match status" value="1"/>
</dbReference>
<sequence>MTQPGGLYIENITQEDEGIYTCTAYQVTSKTSNFKSQNIRLFVLQVSKKNEMHLNA</sequence>
<dbReference type="Gene3D" id="2.60.40.10">
    <property type="entry name" value="Immunoglobulins"/>
    <property type="match status" value="1"/>
</dbReference>
<protein>
    <submittedName>
        <fullName evidence="1">Uncharacterized protein</fullName>
    </submittedName>
</protein>
<dbReference type="VEuPathDB" id="VectorBase:RPRC008716"/>